<name>A0A226DL21_FOLCA</name>
<evidence type="ECO:0000256" key="1">
    <source>
        <dbReference type="SAM" id="MobiDB-lite"/>
    </source>
</evidence>
<comment type="caution">
    <text evidence="2">The sequence shown here is derived from an EMBL/GenBank/DDBJ whole genome shotgun (WGS) entry which is preliminary data.</text>
</comment>
<dbReference type="CDD" id="cd21792">
    <property type="entry name" value="Rad21_Rec8_M_NXP1-like"/>
    <property type="match status" value="1"/>
</dbReference>
<reference evidence="2 3" key="1">
    <citation type="submission" date="2015-12" db="EMBL/GenBank/DDBJ databases">
        <title>The genome of Folsomia candida.</title>
        <authorList>
            <person name="Faddeeva A."/>
            <person name="Derks M.F."/>
            <person name="Anvar Y."/>
            <person name="Smit S."/>
            <person name="Van Straalen N."/>
            <person name="Roelofs D."/>
        </authorList>
    </citation>
    <scope>NUCLEOTIDE SEQUENCE [LARGE SCALE GENOMIC DNA]</scope>
    <source>
        <strain evidence="2 3">VU population</strain>
        <tissue evidence="2">Whole body</tissue>
    </source>
</reference>
<proteinExistence type="predicted"/>
<evidence type="ECO:0000313" key="3">
    <source>
        <dbReference type="Proteomes" id="UP000198287"/>
    </source>
</evidence>
<feature type="region of interest" description="Disordered" evidence="1">
    <location>
        <begin position="154"/>
        <end position="216"/>
    </location>
</feature>
<feature type="region of interest" description="Disordered" evidence="1">
    <location>
        <begin position="517"/>
        <end position="541"/>
    </location>
</feature>
<feature type="compositionally biased region" description="Polar residues" evidence="1">
    <location>
        <begin position="192"/>
        <end position="207"/>
    </location>
</feature>
<keyword evidence="3" id="KW-1185">Reference proteome</keyword>
<dbReference type="Proteomes" id="UP000198287">
    <property type="component" value="Unassembled WGS sequence"/>
</dbReference>
<dbReference type="STRING" id="158441.A0A226DL21"/>
<dbReference type="InterPro" id="IPR049589">
    <property type="entry name" value="NXP1_M-like"/>
</dbReference>
<evidence type="ECO:0000313" key="2">
    <source>
        <dbReference type="EMBL" id="OXA45688.1"/>
    </source>
</evidence>
<sequence>MSSSVTAEGDEALTGLVVMEDEGQGHEGEEQACYLTFNSHPLVFHKVEQDEDDVNDGTTTTVVTVEYLDHVVGLDDPSSSIQFDDEHARAVANLLEFHNQQTNFSYTGGEEDGVEGDGVGEYSESGEMQLVEDDGSRLMTIPIEVTHLPVQVKHTVSPKRSYGRIKPGGDTSNSSNIRPKPITAAVVGDVQKGQSSSKSSPNFTNPQGLPRLKGNRRTIIDTQKVIPIQQFKRQLTDTSDIVLTAMDCAPPTKKAMNYLAYGGVGKYFAYSGRRCSSVPLAKLFFSRLNLSTDSRQAASSSSTGIEGSEKPFIIPLNAELKTPVSLNYEGDTRRNNTILPCQFNDAVAKRAANSFDSFCKGMTKPTKLEFSARTIKPRSTQRSKLSPRLVNGRHPDVHSSPNNITPRILYVSNLPTSSEVTTLRLQTPADNDNTFPLEHSITADHGEQVIYSIEGGQPDEMIKAEIVDPTEFVSGENNTHHEHELTNIKVIQEPSYGSSNSGPSNFEMLIAAAEQHTNLSSPDDEESPALNTSTSIDSTSTVKTEILQVETTQQEIKDEEVDMVEYTNIVEGEQLIVLSDSGERFRVQQDSRGELTLWPHTEYDTNIFA</sequence>
<gene>
    <name evidence="2" type="ORF">Fcan01_19714</name>
</gene>
<feature type="compositionally biased region" description="Polar residues" evidence="1">
    <location>
        <begin position="529"/>
        <end position="541"/>
    </location>
</feature>
<accession>A0A226DL21</accession>
<feature type="region of interest" description="Disordered" evidence="1">
    <location>
        <begin position="376"/>
        <end position="404"/>
    </location>
</feature>
<protein>
    <submittedName>
        <fullName evidence="2">Double-strand-break repair protein rad21</fullName>
    </submittedName>
</protein>
<organism evidence="2 3">
    <name type="scientific">Folsomia candida</name>
    <name type="common">Springtail</name>
    <dbReference type="NCBI Taxonomy" id="158441"/>
    <lineage>
        <taxon>Eukaryota</taxon>
        <taxon>Metazoa</taxon>
        <taxon>Ecdysozoa</taxon>
        <taxon>Arthropoda</taxon>
        <taxon>Hexapoda</taxon>
        <taxon>Collembola</taxon>
        <taxon>Entomobryomorpha</taxon>
        <taxon>Isotomoidea</taxon>
        <taxon>Isotomidae</taxon>
        <taxon>Proisotominae</taxon>
        <taxon>Folsomia</taxon>
    </lineage>
</organism>
<dbReference type="OrthoDB" id="8185561at2759"/>
<dbReference type="AlphaFoldDB" id="A0A226DL21"/>
<dbReference type="EMBL" id="LNIX01000017">
    <property type="protein sequence ID" value="OXA45688.1"/>
    <property type="molecule type" value="Genomic_DNA"/>
</dbReference>